<sequence length="713" mass="76909">MALQPRVSAVTKASIFSVSEAAVIGVESIGFPPGFNERPDNRYLRVSTPPSAIYPSVPRNACTSSPDHPSSVPSAPPKEQDGYNHTSRKETESLSQKGTCASVTSSRARSTGSREWQHVSMAYSEEARDFQGSASLSAPGIAFGLSRWTVLGLYCVYCVFSGPAYINWTPIADVLFRAGAFEWLCGGVSTAPDLPLTGDGTAKCENQEAEVNRLFTITAASHFFFSFIGGALLDFIGPKATAVVGLLFGMTGWILLAVANENLSTYIPACLFIGAGLDTTYFPLLSGANLFPGHVATVKAVLGAALSCAFVVPIAIRSVYFHSGGAVHHRLIFCVFACVCLGISLLVALFIVPRRPWPSPYKPYAQRLRDQPLAGGCGVAMQSELRLASSGLGESLEDPEPQEGEVEQDTGRQDREVSYTAVAVPPPSCEEKPSLPVLASLPPATGAVGDSASGRANQNEENEALNTAQPHADYRNCPVTVRPRPSLGRPRQTRPCDTFSEKVWHHLIALRRDICSSVFLPIVPFFCLVLTGVVFFIPSARHLMPDAYAANRIIQIFSFVPCPLFGHIADVWGILPVMYICNLCGLLSFSFVMVPTIPAAEALQFAASLLAAFQLSFLVCQICCYVAETFEEENQGKLIGLLCSAAGATSLAANPIMEYSVRNGFRPALLSFVGGFGFNFFLLLFVHWRKKKTGRVPTKTKVARLQHRLSNAN</sequence>
<reference evidence="10 11" key="1">
    <citation type="submission" date="2014-03" db="EMBL/GenBank/DDBJ databases">
        <authorList>
            <person name="Sibley D."/>
            <person name="Venepally P."/>
            <person name="Karamycheva S."/>
            <person name="Hadjithomas M."/>
            <person name="Khan A."/>
            <person name="Brunk B."/>
            <person name="Roos D."/>
            <person name="Caler E."/>
            <person name="Lorenzi H."/>
        </authorList>
    </citation>
    <scope>NUCLEOTIDE SEQUENCE [LARGE SCALE GENOMIC DNA]</scope>
    <source>
        <strain evidence="11">p89</strain>
    </source>
</reference>
<evidence type="ECO:0000313" key="11">
    <source>
        <dbReference type="Proteomes" id="UP000028828"/>
    </source>
</evidence>
<evidence type="ECO:0000256" key="2">
    <source>
        <dbReference type="ARBA" id="ARBA00006595"/>
    </source>
</evidence>
<dbReference type="VEuPathDB" id="ToxoDB:TGP89_216710"/>
<dbReference type="Gene3D" id="1.20.1250.20">
    <property type="entry name" value="MFS general substrate transporter like domains"/>
    <property type="match status" value="2"/>
</dbReference>
<keyword evidence="3" id="KW-0813">Transport</keyword>
<dbReference type="PANTHER" id="PTHR20772">
    <property type="entry name" value="PROTEIN FMP42"/>
    <property type="match status" value="1"/>
</dbReference>
<comment type="caution">
    <text evidence="10">The sequence shown here is derived from an EMBL/GenBank/DDBJ whole genome shotgun (WGS) entry which is preliminary data.</text>
</comment>
<dbReference type="GO" id="GO:0022857">
    <property type="term" value="F:transmembrane transporter activity"/>
    <property type="evidence" value="ECO:0007669"/>
    <property type="project" value="InterPro"/>
</dbReference>
<feature type="transmembrane region" description="Helical" evidence="9">
    <location>
        <begin position="576"/>
        <end position="597"/>
    </location>
</feature>
<evidence type="ECO:0000256" key="4">
    <source>
        <dbReference type="ARBA" id="ARBA00022692"/>
    </source>
</evidence>
<keyword evidence="4 9" id="KW-0812">Transmembrane</keyword>
<feature type="transmembrane region" description="Helical" evidence="9">
    <location>
        <begin position="265"/>
        <end position="284"/>
    </location>
</feature>
<dbReference type="InterPro" id="IPR036259">
    <property type="entry name" value="MFS_trans_sf"/>
</dbReference>
<organism evidence="10 11">
    <name type="scientific">Toxoplasma gondii p89</name>
    <dbReference type="NCBI Taxonomy" id="943119"/>
    <lineage>
        <taxon>Eukaryota</taxon>
        <taxon>Sar</taxon>
        <taxon>Alveolata</taxon>
        <taxon>Apicomplexa</taxon>
        <taxon>Conoidasida</taxon>
        <taxon>Coccidia</taxon>
        <taxon>Eucoccidiorida</taxon>
        <taxon>Eimeriorina</taxon>
        <taxon>Sarcocystidae</taxon>
        <taxon>Toxoplasma</taxon>
    </lineage>
</organism>
<dbReference type="EMBL" id="AEYI02001942">
    <property type="protein sequence ID" value="KFG31561.1"/>
    <property type="molecule type" value="Genomic_DNA"/>
</dbReference>
<comment type="similarity">
    <text evidence="2">Belongs to the SLC43A transporter (TC 2.A.1.44) family.</text>
</comment>
<dbReference type="PANTHER" id="PTHR20772:SF2">
    <property type="entry name" value="PROTEIN FMP42"/>
    <property type="match status" value="1"/>
</dbReference>
<evidence type="ECO:0000256" key="8">
    <source>
        <dbReference type="SAM" id="MobiDB-lite"/>
    </source>
</evidence>
<feature type="compositionally biased region" description="Acidic residues" evidence="8">
    <location>
        <begin position="395"/>
        <end position="408"/>
    </location>
</feature>
<comment type="subcellular location">
    <subcellularLocation>
        <location evidence="1">Membrane</location>
        <topology evidence="1">Multi-pass membrane protein</topology>
    </subcellularLocation>
</comment>
<gene>
    <name evidence="10" type="ORF">TGP89_216710</name>
</gene>
<feature type="compositionally biased region" description="Polar residues" evidence="8">
    <location>
        <begin position="61"/>
        <end position="73"/>
    </location>
</feature>
<evidence type="ECO:0000256" key="1">
    <source>
        <dbReference type="ARBA" id="ARBA00004141"/>
    </source>
</evidence>
<feature type="transmembrane region" description="Helical" evidence="9">
    <location>
        <begin position="214"/>
        <end position="233"/>
    </location>
</feature>
<dbReference type="AlphaFoldDB" id="A0A086JHE3"/>
<dbReference type="OrthoDB" id="329852at2759"/>
<name>A0A086JHE3_TOXGO</name>
<feature type="compositionally biased region" description="Basic and acidic residues" evidence="8">
    <location>
        <begin position="78"/>
        <end position="92"/>
    </location>
</feature>
<keyword evidence="7 9" id="KW-0472">Membrane</keyword>
<feature type="compositionally biased region" description="Polar residues" evidence="8">
    <location>
        <begin position="454"/>
        <end position="469"/>
    </location>
</feature>
<dbReference type="Proteomes" id="UP000028828">
    <property type="component" value="Unassembled WGS sequence"/>
</dbReference>
<dbReference type="InterPro" id="IPR052599">
    <property type="entry name" value="SLC43A_AATransporter"/>
</dbReference>
<feature type="transmembrane region" description="Helical" evidence="9">
    <location>
        <begin position="328"/>
        <end position="352"/>
    </location>
</feature>
<feature type="region of interest" description="Disordered" evidence="8">
    <location>
        <begin position="442"/>
        <end position="470"/>
    </location>
</feature>
<evidence type="ECO:0000313" key="10">
    <source>
        <dbReference type="EMBL" id="KFG31561.1"/>
    </source>
</evidence>
<dbReference type="InterPro" id="IPR011701">
    <property type="entry name" value="MFS"/>
</dbReference>
<evidence type="ECO:0000256" key="3">
    <source>
        <dbReference type="ARBA" id="ARBA00022448"/>
    </source>
</evidence>
<protein>
    <submittedName>
        <fullName evidence="10">Transporter, major facilitator family protein</fullName>
    </submittedName>
</protein>
<feature type="transmembrane region" description="Helical" evidence="9">
    <location>
        <begin position="296"/>
        <end position="316"/>
    </location>
</feature>
<accession>A0A086JHE3</accession>
<dbReference type="Pfam" id="PF07690">
    <property type="entry name" value="MFS_1"/>
    <property type="match status" value="1"/>
</dbReference>
<evidence type="ECO:0000256" key="9">
    <source>
        <dbReference type="SAM" id="Phobius"/>
    </source>
</evidence>
<dbReference type="GO" id="GO:0006865">
    <property type="term" value="P:amino acid transport"/>
    <property type="evidence" value="ECO:0007669"/>
    <property type="project" value="UniProtKB-KW"/>
</dbReference>
<feature type="region of interest" description="Disordered" evidence="8">
    <location>
        <begin position="391"/>
        <end position="415"/>
    </location>
</feature>
<feature type="transmembrane region" description="Helical" evidence="9">
    <location>
        <begin position="603"/>
        <end position="626"/>
    </location>
</feature>
<evidence type="ECO:0000256" key="5">
    <source>
        <dbReference type="ARBA" id="ARBA00022970"/>
    </source>
</evidence>
<feature type="transmembrane region" description="Helical" evidence="9">
    <location>
        <begin position="518"/>
        <end position="537"/>
    </location>
</feature>
<feature type="transmembrane region" description="Helical" evidence="9">
    <location>
        <begin position="638"/>
        <end position="656"/>
    </location>
</feature>
<proteinExistence type="inferred from homology"/>
<feature type="transmembrane region" description="Helical" evidence="9">
    <location>
        <begin position="240"/>
        <end position="259"/>
    </location>
</feature>
<feature type="transmembrane region" description="Helical" evidence="9">
    <location>
        <begin position="549"/>
        <end position="569"/>
    </location>
</feature>
<evidence type="ECO:0000256" key="6">
    <source>
        <dbReference type="ARBA" id="ARBA00022989"/>
    </source>
</evidence>
<keyword evidence="6 9" id="KW-1133">Transmembrane helix</keyword>
<evidence type="ECO:0000256" key="7">
    <source>
        <dbReference type="ARBA" id="ARBA00023136"/>
    </source>
</evidence>
<dbReference type="SUPFAM" id="SSF103473">
    <property type="entry name" value="MFS general substrate transporter"/>
    <property type="match status" value="1"/>
</dbReference>
<feature type="transmembrane region" description="Helical" evidence="9">
    <location>
        <begin position="668"/>
        <end position="686"/>
    </location>
</feature>
<keyword evidence="5" id="KW-0029">Amino-acid transport</keyword>
<dbReference type="GO" id="GO:0016020">
    <property type="term" value="C:membrane"/>
    <property type="evidence" value="ECO:0007669"/>
    <property type="project" value="UniProtKB-SubCell"/>
</dbReference>
<feature type="compositionally biased region" description="Polar residues" evidence="8">
    <location>
        <begin position="93"/>
        <end position="114"/>
    </location>
</feature>
<feature type="region of interest" description="Disordered" evidence="8">
    <location>
        <begin position="55"/>
        <end position="115"/>
    </location>
</feature>